<name>A0ACB0YSM4_MELEN</name>
<evidence type="ECO:0000313" key="1">
    <source>
        <dbReference type="EMBL" id="CAK5060383.1"/>
    </source>
</evidence>
<reference evidence="1" key="1">
    <citation type="submission" date="2023-11" db="EMBL/GenBank/DDBJ databases">
        <authorList>
            <person name="Poullet M."/>
        </authorList>
    </citation>
    <scope>NUCLEOTIDE SEQUENCE</scope>
    <source>
        <strain evidence="1">E1834</strain>
    </source>
</reference>
<gene>
    <name evidence="1" type="ORF">MENTE1834_LOCUS15967</name>
</gene>
<dbReference type="Proteomes" id="UP001497535">
    <property type="component" value="Unassembled WGS sequence"/>
</dbReference>
<protein>
    <submittedName>
        <fullName evidence="1">Uncharacterized protein</fullName>
    </submittedName>
</protein>
<dbReference type="EMBL" id="CAVMJV010000017">
    <property type="protein sequence ID" value="CAK5060383.1"/>
    <property type="molecule type" value="Genomic_DNA"/>
</dbReference>
<organism evidence="1 2">
    <name type="scientific">Meloidogyne enterolobii</name>
    <name type="common">Root-knot nematode worm</name>
    <name type="synonym">Meloidogyne mayaguensis</name>
    <dbReference type="NCBI Taxonomy" id="390850"/>
    <lineage>
        <taxon>Eukaryota</taxon>
        <taxon>Metazoa</taxon>
        <taxon>Ecdysozoa</taxon>
        <taxon>Nematoda</taxon>
        <taxon>Chromadorea</taxon>
        <taxon>Rhabditida</taxon>
        <taxon>Tylenchina</taxon>
        <taxon>Tylenchomorpha</taxon>
        <taxon>Tylenchoidea</taxon>
        <taxon>Meloidogynidae</taxon>
        <taxon>Meloidogyninae</taxon>
        <taxon>Meloidogyne</taxon>
    </lineage>
</organism>
<keyword evidence="2" id="KW-1185">Reference proteome</keyword>
<sequence>MKFNKLQMWQTAIERSIPLFLNNFGNGRNFLVCIEKASSYLLHGNPYYILKLPNIPKNIEEIIIIRCWLEQLLKCAFVYAFFNINVLNPEMINILFHNDKSIKFNFQKLFIFASDKTFESVLKFSLNHLTISESLHINLDNVDIIEKYTKILYNILINEGNKFPKICLRSSKLKQLYNIIIEVICLL</sequence>
<proteinExistence type="predicted"/>
<evidence type="ECO:0000313" key="2">
    <source>
        <dbReference type="Proteomes" id="UP001497535"/>
    </source>
</evidence>
<accession>A0ACB0YSM4</accession>
<comment type="caution">
    <text evidence="1">The sequence shown here is derived from an EMBL/GenBank/DDBJ whole genome shotgun (WGS) entry which is preliminary data.</text>
</comment>